<dbReference type="AlphaFoldDB" id="A0A1Q8Q4J2"/>
<dbReference type="STRING" id="1714264.BTO30_10715"/>
<sequence length="157" mass="18285">MLTFEEKKAIIDTFPQLTAKDVSMKRVNYHFEDSLYEKTVVVYHLHPNGNGFVFVGDLPGYEANEKGLVNIREASESELRAAIADSIRYLSDKTEEEVIEQEPISKEEEWRNREGQTLLLANEDELWNVYTGLNLEESFESFKEAERYLLEEGFRPK</sequence>
<evidence type="ECO:0000313" key="2">
    <source>
        <dbReference type="Proteomes" id="UP000185568"/>
    </source>
</evidence>
<reference evidence="1 2" key="1">
    <citation type="submission" date="2016-12" db="EMBL/GenBank/DDBJ databases">
        <title>Domibacillus antri genome sequencing.</title>
        <authorList>
            <person name="Verma A."/>
            <person name="Krishnamurthi S."/>
        </authorList>
    </citation>
    <scope>NUCLEOTIDE SEQUENCE [LARGE SCALE GENOMIC DNA]</scope>
    <source>
        <strain evidence="1 2">XD80</strain>
    </source>
</reference>
<accession>A0A1Q8Q4J2</accession>
<proteinExistence type="predicted"/>
<protein>
    <submittedName>
        <fullName evidence="1">Uncharacterized protein</fullName>
    </submittedName>
</protein>
<organism evidence="1 2">
    <name type="scientific">Domibacillus antri</name>
    <dbReference type="NCBI Taxonomy" id="1714264"/>
    <lineage>
        <taxon>Bacteria</taxon>
        <taxon>Bacillati</taxon>
        <taxon>Bacillota</taxon>
        <taxon>Bacilli</taxon>
        <taxon>Bacillales</taxon>
        <taxon>Bacillaceae</taxon>
        <taxon>Domibacillus</taxon>
    </lineage>
</organism>
<dbReference type="RefSeq" id="WP_075398722.1">
    <property type="nucleotide sequence ID" value="NZ_MSDU01000022.1"/>
</dbReference>
<dbReference type="OrthoDB" id="2360619at2"/>
<keyword evidence="2" id="KW-1185">Reference proteome</keyword>
<evidence type="ECO:0000313" key="1">
    <source>
        <dbReference type="EMBL" id="OLN22212.1"/>
    </source>
</evidence>
<name>A0A1Q8Q4J2_9BACI</name>
<gene>
    <name evidence="1" type="ORF">BTO30_10715</name>
</gene>
<dbReference type="Proteomes" id="UP000185568">
    <property type="component" value="Unassembled WGS sequence"/>
</dbReference>
<dbReference type="EMBL" id="MSDU01000022">
    <property type="protein sequence ID" value="OLN22212.1"/>
    <property type="molecule type" value="Genomic_DNA"/>
</dbReference>
<comment type="caution">
    <text evidence="1">The sequence shown here is derived from an EMBL/GenBank/DDBJ whole genome shotgun (WGS) entry which is preliminary data.</text>
</comment>